<keyword evidence="3" id="KW-1185">Reference proteome</keyword>
<protein>
    <submittedName>
        <fullName evidence="2">Uncharacterized protein</fullName>
    </submittedName>
</protein>
<accession>A0A804P0H0</accession>
<dbReference type="Gramene" id="Zm00001eb199910_T001">
    <property type="protein sequence ID" value="Zm00001eb199910_P001"/>
    <property type="gene ID" value="Zm00001eb199910"/>
</dbReference>
<sequence>MTNKLDDPGVSSETSAAADGEIWGTWEELLLACVVQKHRQVAAGEDDGQIGRSRRVVRDLGGGRRRDLGHVGGAPPGVRRAEARHSQLGLRRHGDVVPLPSRRGREPHAYRVPPSLSPPPPSAPRSPTRPPPMSAWRSSACCTSPSSVTRMTRNTGARP</sequence>
<organism evidence="2 3">
    <name type="scientific">Zea mays</name>
    <name type="common">Maize</name>
    <dbReference type="NCBI Taxonomy" id="4577"/>
    <lineage>
        <taxon>Eukaryota</taxon>
        <taxon>Viridiplantae</taxon>
        <taxon>Streptophyta</taxon>
        <taxon>Embryophyta</taxon>
        <taxon>Tracheophyta</taxon>
        <taxon>Spermatophyta</taxon>
        <taxon>Magnoliopsida</taxon>
        <taxon>Liliopsida</taxon>
        <taxon>Poales</taxon>
        <taxon>Poaceae</taxon>
        <taxon>PACMAD clade</taxon>
        <taxon>Panicoideae</taxon>
        <taxon>Andropogonodae</taxon>
        <taxon>Andropogoneae</taxon>
        <taxon>Tripsacinae</taxon>
        <taxon>Zea</taxon>
    </lineage>
</organism>
<dbReference type="EnsemblPlants" id="Zm00001eb199910_T001">
    <property type="protein sequence ID" value="Zm00001eb199910_P001"/>
    <property type="gene ID" value="Zm00001eb199910"/>
</dbReference>
<dbReference type="InParanoid" id="A0A804P0H0"/>
<dbReference type="AlphaFoldDB" id="A0A804P0H0"/>
<name>A0A804P0H0_MAIZE</name>
<reference evidence="2" key="2">
    <citation type="submission" date="2019-07" db="EMBL/GenBank/DDBJ databases">
        <authorList>
            <person name="Seetharam A."/>
            <person name="Woodhouse M."/>
            <person name="Cannon E."/>
        </authorList>
    </citation>
    <scope>NUCLEOTIDE SEQUENCE [LARGE SCALE GENOMIC DNA]</scope>
    <source>
        <strain evidence="2">cv. B73</strain>
    </source>
</reference>
<evidence type="ECO:0000313" key="2">
    <source>
        <dbReference type="EnsemblPlants" id="Zm00001eb199910_P001"/>
    </source>
</evidence>
<feature type="compositionally biased region" description="Polar residues" evidence="1">
    <location>
        <begin position="136"/>
        <end position="159"/>
    </location>
</feature>
<feature type="compositionally biased region" description="Basic and acidic residues" evidence="1">
    <location>
        <begin position="56"/>
        <end position="69"/>
    </location>
</feature>
<feature type="region of interest" description="Disordered" evidence="1">
    <location>
        <begin position="41"/>
        <end position="159"/>
    </location>
</feature>
<dbReference type="Proteomes" id="UP000007305">
    <property type="component" value="Chromosome 4"/>
</dbReference>
<evidence type="ECO:0000256" key="1">
    <source>
        <dbReference type="SAM" id="MobiDB-lite"/>
    </source>
</evidence>
<reference evidence="3" key="1">
    <citation type="journal article" date="2009" name="Science">
        <title>The B73 maize genome: complexity, diversity, and dynamics.</title>
        <authorList>
            <person name="Schnable P.S."/>
            <person name="Ware D."/>
            <person name="Fulton R.S."/>
            <person name="Stein J.C."/>
            <person name="Wei F."/>
            <person name="Pasternak S."/>
            <person name="Liang C."/>
            <person name="Zhang J."/>
            <person name="Fulton L."/>
            <person name="Graves T.A."/>
            <person name="Minx P."/>
            <person name="Reily A.D."/>
            <person name="Courtney L."/>
            <person name="Kruchowski S.S."/>
            <person name="Tomlinson C."/>
            <person name="Strong C."/>
            <person name="Delehaunty K."/>
            <person name="Fronick C."/>
            <person name="Courtney B."/>
            <person name="Rock S.M."/>
            <person name="Belter E."/>
            <person name="Du F."/>
            <person name="Kim K."/>
            <person name="Abbott R.M."/>
            <person name="Cotton M."/>
            <person name="Levy A."/>
            <person name="Marchetto P."/>
            <person name="Ochoa K."/>
            <person name="Jackson S.M."/>
            <person name="Gillam B."/>
            <person name="Chen W."/>
            <person name="Yan L."/>
            <person name="Higginbotham J."/>
            <person name="Cardenas M."/>
            <person name="Waligorski J."/>
            <person name="Applebaum E."/>
            <person name="Phelps L."/>
            <person name="Falcone J."/>
            <person name="Kanchi K."/>
            <person name="Thane T."/>
            <person name="Scimone A."/>
            <person name="Thane N."/>
            <person name="Henke J."/>
            <person name="Wang T."/>
            <person name="Ruppert J."/>
            <person name="Shah N."/>
            <person name="Rotter K."/>
            <person name="Hodges J."/>
            <person name="Ingenthron E."/>
            <person name="Cordes M."/>
            <person name="Kohlberg S."/>
            <person name="Sgro J."/>
            <person name="Delgado B."/>
            <person name="Mead K."/>
            <person name="Chinwalla A."/>
            <person name="Leonard S."/>
            <person name="Crouse K."/>
            <person name="Collura K."/>
            <person name="Kudrna D."/>
            <person name="Currie J."/>
            <person name="He R."/>
            <person name="Angelova A."/>
            <person name="Rajasekar S."/>
            <person name="Mueller T."/>
            <person name="Lomeli R."/>
            <person name="Scara G."/>
            <person name="Ko A."/>
            <person name="Delaney K."/>
            <person name="Wissotski M."/>
            <person name="Lopez G."/>
            <person name="Campos D."/>
            <person name="Braidotti M."/>
            <person name="Ashley E."/>
            <person name="Golser W."/>
            <person name="Kim H."/>
            <person name="Lee S."/>
            <person name="Lin J."/>
            <person name="Dujmic Z."/>
            <person name="Kim W."/>
            <person name="Talag J."/>
            <person name="Zuccolo A."/>
            <person name="Fan C."/>
            <person name="Sebastian A."/>
            <person name="Kramer M."/>
            <person name="Spiegel L."/>
            <person name="Nascimento L."/>
            <person name="Zutavern T."/>
            <person name="Miller B."/>
            <person name="Ambroise C."/>
            <person name="Muller S."/>
            <person name="Spooner W."/>
            <person name="Narechania A."/>
            <person name="Ren L."/>
            <person name="Wei S."/>
            <person name="Kumari S."/>
            <person name="Faga B."/>
            <person name="Levy M.J."/>
            <person name="McMahan L."/>
            <person name="Van Buren P."/>
            <person name="Vaughn M.W."/>
            <person name="Ying K."/>
            <person name="Yeh C.-T."/>
            <person name="Emrich S.J."/>
            <person name="Jia Y."/>
            <person name="Kalyanaraman A."/>
            <person name="Hsia A.-P."/>
            <person name="Barbazuk W.B."/>
            <person name="Baucom R.S."/>
            <person name="Brutnell T.P."/>
            <person name="Carpita N.C."/>
            <person name="Chaparro C."/>
            <person name="Chia J.-M."/>
            <person name="Deragon J.-M."/>
            <person name="Estill J.C."/>
            <person name="Fu Y."/>
            <person name="Jeddeloh J.A."/>
            <person name="Han Y."/>
            <person name="Lee H."/>
            <person name="Li P."/>
            <person name="Lisch D.R."/>
            <person name="Liu S."/>
            <person name="Liu Z."/>
            <person name="Nagel D.H."/>
            <person name="McCann M.C."/>
            <person name="SanMiguel P."/>
            <person name="Myers A.M."/>
            <person name="Nettleton D."/>
            <person name="Nguyen J."/>
            <person name="Penning B.W."/>
            <person name="Ponnala L."/>
            <person name="Schneider K.L."/>
            <person name="Schwartz D.C."/>
            <person name="Sharma A."/>
            <person name="Soderlund C."/>
            <person name="Springer N.M."/>
            <person name="Sun Q."/>
            <person name="Wang H."/>
            <person name="Waterman M."/>
            <person name="Westerman R."/>
            <person name="Wolfgruber T.K."/>
            <person name="Yang L."/>
            <person name="Yu Y."/>
            <person name="Zhang L."/>
            <person name="Zhou S."/>
            <person name="Zhu Q."/>
            <person name="Bennetzen J.L."/>
            <person name="Dawe R.K."/>
            <person name="Jiang J."/>
            <person name="Jiang N."/>
            <person name="Presting G.G."/>
            <person name="Wessler S.R."/>
            <person name="Aluru S."/>
            <person name="Martienssen R.A."/>
            <person name="Clifton S.W."/>
            <person name="McCombie W.R."/>
            <person name="Wing R.A."/>
            <person name="Wilson R.K."/>
        </authorList>
    </citation>
    <scope>NUCLEOTIDE SEQUENCE [LARGE SCALE GENOMIC DNA]</scope>
    <source>
        <strain evidence="3">cv. B73</strain>
    </source>
</reference>
<evidence type="ECO:0000313" key="3">
    <source>
        <dbReference type="Proteomes" id="UP000007305"/>
    </source>
</evidence>
<feature type="compositionally biased region" description="Pro residues" evidence="1">
    <location>
        <begin position="115"/>
        <end position="133"/>
    </location>
</feature>
<proteinExistence type="predicted"/>
<reference evidence="2" key="3">
    <citation type="submission" date="2021-05" db="UniProtKB">
        <authorList>
            <consortium name="EnsemblPlants"/>
        </authorList>
    </citation>
    <scope>IDENTIFICATION</scope>
    <source>
        <strain evidence="2">cv. B73</strain>
    </source>
</reference>